<dbReference type="InterPro" id="IPR043519">
    <property type="entry name" value="NT_sf"/>
</dbReference>
<accession>A0A9X1PRW2</accession>
<dbReference type="EMBL" id="JAJTTC010000009">
    <property type="protein sequence ID" value="MCF0064979.1"/>
    <property type="molecule type" value="Genomic_DNA"/>
</dbReference>
<evidence type="ECO:0000259" key="1">
    <source>
        <dbReference type="Pfam" id="PF18765"/>
    </source>
</evidence>
<dbReference type="InterPro" id="IPR041633">
    <property type="entry name" value="Polbeta"/>
</dbReference>
<protein>
    <submittedName>
        <fullName evidence="2">Nucleotidyltransferase domain-containing protein</fullName>
    </submittedName>
</protein>
<keyword evidence="3" id="KW-1185">Reference proteome</keyword>
<gene>
    <name evidence="2" type="ORF">LXM26_25930</name>
</gene>
<dbReference type="CDD" id="cd05403">
    <property type="entry name" value="NT_KNTase_like"/>
    <property type="match status" value="1"/>
</dbReference>
<reference evidence="2" key="1">
    <citation type="submission" date="2021-12" db="EMBL/GenBank/DDBJ databases">
        <title>Novel species in genus Dyadobacter.</title>
        <authorList>
            <person name="Ma C."/>
        </authorList>
    </citation>
    <scope>NUCLEOTIDE SEQUENCE</scope>
    <source>
        <strain evidence="2">LJ419</strain>
    </source>
</reference>
<dbReference type="RefSeq" id="WP_234657955.1">
    <property type="nucleotide sequence ID" value="NZ_CP094997.1"/>
</dbReference>
<comment type="caution">
    <text evidence="2">The sequence shown here is derived from an EMBL/GenBank/DDBJ whole genome shotgun (WGS) entry which is preliminary data.</text>
</comment>
<dbReference type="Gene3D" id="3.30.460.10">
    <property type="entry name" value="Beta Polymerase, domain 2"/>
    <property type="match status" value="1"/>
</dbReference>
<organism evidence="2 3">
    <name type="scientific">Dyadobacter chenwenxiniae</name>
    <dbReference type="NCBI Taxonomy" id="2906456"/>
    <lineage>
        <taxon>Bacteria</taxon>
        <taxon>Pseudomonadati</taxon>
        <taxon>Bacteroidota</taxon>
        <taxon>Cytophagia</taxon>
        <taxon>Cytophagales</taxon>
        <taxon>Spirosomataceae</taxon>
        <taxon>Dyadobacter</taxon>
    </lineage>
</organism>
<sequence>MDQGLNQTLERFVFSVSKSQPGLVAAYLFGSYARSNSRAESDIDIALVIEHLPEHERFDTQVRLMMLASQFDSRIEPHPISKQDMLSSNNPFAAEIRKTGIEFKLGQSA</sequence>
<dbReference type="Pfam" id="PF18765">
    <property type="entry name" value="Polbeta"/>
    <property type="match status" value="1"/>
</dbReference>
<dbReference type="SUPFAM" id="SSF81301">
    <property type="entry name" value="Nucleotidyltransferase"/>
    <property type="match status" value="1"/>
</dbReference>
<feature type="domain" description="Polymerase beta nucleotidyltransferase" evidence="1">
    <location>
        <begin position="17"/>
        <end position="101"/>
    </location>
</feature>
<dbReference type="Proteomes" id="UP001139000">
    <property type="component" value="Unassembled WGS sequence"/>
</dbReference>
<evidence type="ECO:0000313" key="2">
    <source>
        <dbReference type="EMBL" id="MCF0064979.1"/>
    </source>
</evidence>
<dbReference type="PANTHER" id="PTHR33933:SF1">
    <property type="entry name" value="PROTEIN ADENYLYLTRANSFERASE MNTA-RELATED"/>
    <property type="match status" value="1"/>
</dbReference>
<proteinExistence type="predicted"/>
<dbReference type="InterPro" id="IPR052548">
    <property type="entry name" value="Type_VII_TA_antitoxin"/>
</dbReference>
<name>A0A9X1PRW2_9BACT</name>
<evidence type="ECO:0000313" key="3">
    <source>
        <dbReference type="Proteomes" id="UP001139000"/>
    </source>
</evidence>
<dbReference type="AlphaFoldDB" id="A0A9X1PRW2"/>
<dbReference type="PANTHER" id="PTHR33933">
    <property type="entry name" value="NUCLEOTIDYLTRANSFERASE"/>
    <property type="match status" value="1"/>
</dbReference>